<keyword evidence="2" id="KW-1185">Reference proteome</keyword>
<dbReference type="KEGG" id="pbor:BSF38_02810"/>
<evidence type="ECO:0000313" key="2">
    <source>
        <dbReference type="Proteomes" id="UP000186309"/>
    </source>
</evidence>
<reference evidence="2" key="1">
    <citation type="submission" date="2016-12" db="EMBL/GenBank/DDBJ databases">
        <title>Comparative genomics of four Isosphaeraceae planctomycetes: a common pool of plasmids and glycoside hydrolase genes.</title>
        <authorList>
            <person name="Ivanova A."/>
        </authorList>
    </citation>
    <scope>NUCLEOTIDE SEQUENCE [LARGE SCALE GENOMIC DNA]</scope>
    <source>
        <strain evidence="2">PX4</strain>
    </source>
</reference>
<sequence>MKPITNTFVVIAPDSPASAGTAPTTKEGASPTIAVIQHELLTAAPYTLTLEDLIFATHVRRSGLSANEAKARAGEIRDALFAKPHPCMRASPLPKKHGWGVHHDAEGRIAIYGVETAAYQRFADGSIEGISVVAAMRTKRVG</sequence>
<name>A0A1U7CQW6_9BACT</name>
<protein>
    <submittedName>
        <fullName evidence="1">Uncharacterized protein</fullName>
    </submittedName>
</protein>
<dbReference type="EMBL" id="CP019082">
    <property type="protein sequence ID" value="APW61296.1"/>
    <property type="molecule type" value="Genomic_DNA"/>
</dbReference>
<dbReference type="RefSeq" id="WP_076346542.1">
    <property type="nucleotide sequence ID" value="NZ_CP019082.1"/>
</dbReference>
<accession>A0A1U7CQW6</accession>
<dbReference type="OrthoDB" id="2361182at2"/>
<dbReference type="AlphaFoldDB" id="A0A1U7CQW6"/>
<evidence type="ECO:0000313" key="1">
    <source>
        <dbReference type="EMBL" id="APW61296.1"/>
    </source>
</evidence>
<proteinExistence type="predicted"/>
<organism evidence="1 2">
    <name type="scientific">Paludisphaera borealis</name>
    <dbReference type="NCBI Taxonomy" id="1387353"/>
    <lineage>
        <taxon>Bacteria</taxon>
        <taxon>Pseudomonadati</taxon>
        <taxon>Planctomycetota</taxon>
        <taxon>Planctomycetia</taxon>
        <taxon>Isosphaerales</taxon>
        <taxon>Isosphaeraceae</taxon>
        <taxon>Paludisphaera</taxon>
    </lineage>
</organism>
<dbReference type="InterPro" id="IPR046155">
    <property type="entry name" value="DUF6157"/>
</dbReference>
<dbReference type="Proteomes" id="UP000186309">
    <property type="component" value="Chromosome"/>
</dbReference>
<dbReference type="Pfam" id="PF19654">
    <property type="entry name" value="DUF6157"/>
    <property type="match status" value="1"/>
</dbReference>
<gene>
    <name evidence="1" type="ORF">BSF38_02810</name>
</gene>
<dbReference type="STRING" id="1387353.BSF38_02810"/>